<comment type="caution">
    <text evidence="1">The sequence shown here is derived from an EMBL/GenBank/DDBJ whole genome shotgun (WGS) entry which is preliminary data.</text>
</comment>
<sequence>FYRLAIPSVITVCAEWVGFELLTIGASYFGANQLAGQAITLNTVGLIFQLSNGLGFSASPRVGNLIGAAKPRQARIAADVSLAASAVVGTLGMLFMMLLGEWWTSVYTTDPDVARETAKLMPVACVFIISDGLNAVMGAILRGLGRQRASANAYMFGFYGCAVPLALYLGYGLHMEARGLWWGLCTGVIISSALQALYIYRWVDWRDEVRCCLERLQRGAAHA</sequence>
<protein>
    <submittedName>
        <fullName evidence="1">Ethionine resistance protein</fullName>
    </submittedName>
</protein>
<accession>A0ACC1JZD8</accession>
<keyword evidence="2" id="KW-1185">Reference proteome</keyword>
<proteinExistence type="predicted"/>
<organism evidence="1 2">
    <name type="scientific">Coemansia nantahalensis</name>
    <dbReference type="NCBI Taxonomy" id="2789366"/>
    <lineage>
        <taxon>Eukaryota</taxon>
        <taxon>Fungi</taxon>
        <taxon>Fungi incertae sedis</taxon>
        <taxon>Zoopagomycota</taxon>
        <taxon>Kickxellomycotina</taxon>
        <taxon>Kickxellomycetes</taxon>
        <taxon>Kickxellales</taxon>
        <taxon>Kickxellaceae</taxon>
        <taxon>Coemansia</taxon>
    </lineage>
</organism>
<dbReference type="EMBL" id="JANBUJ010000761">
    <property type="protein sequence ID" value="KAJ2770279.1"/>
    <property type="molecule type" value="Genomic_DNA"/>
</dbReference>
<gene>
    <name evidence="1" type="primary">ERC1_3</name>
    <name evidence="1" type="ORF">IWQ57_002738</name>
</gene>
<reference evidence="1" key="1">
    <citation type="submission" date="2022-07" db="EMBL/GenBank/DDBJ databases">
        <title>Phylogenomic reconstructions and comparative analyses of Kickxellomycotina fungi.</title>
        <authorList>
            <person name="Reynolds N.K."/>
            <person name="Stajich J.E."/>
            <person name="Barry K."/>
            <person name="Grigoriev I.V."/>
            <person name="Crous P."/>
            <person name="Smith M.E."/>
        </authorList>
    </citation>
    <scope>NUCLEOTIDE SEQUENCE</scope>
    <source>
        <strain evidence="1">CBS 109366</strain>
    </source>
</reference>
<name>A0ACC1JZD8_9FUNG</name>
<evidence type="ECO:0000313" key="2">
    <source>
        <dbReference type="Proteomes" id="UP001140234"/>
    </source>
</evidence>
<feature type="non-terminal residue" evidence="1">
    <location>
        <position position="1"/>
    </location>
</feature>
<evidence type="ECO:0000313" key="1">
    <source>
        <dbReference type="EMBL" id="KAJ2770279.1"/>
    </source>
</evidence>
<dbReference type="Proteomes" id="UP001140234">
    <property type="component" value="Unassembled WGS sequence"/>
</dbReference>